<gene>
    <name evidence="1" type="ORF">A2975_00465</name>
</gene>
<sequence length="96" mass="11254">MTKTINISLPVGMYQDAKRVLKEKQYTSFSELMRNSLRQTLYPELTINGFTPEFEDEVLRIAATPDDNDLVWETEEDIDKYFQQVKKKTKASDDKN</sequence>
<dbReference type="GO" id="GO:0006355">
    <property type="term" value="P:regulation of DNA-templated transcription"/>
    <property type="evidence" value="ECO:0007669"/>
    <property type="project" value="InterPro"/>
</dbReference>
<protein>
    <submittedName>
        <fullName evidence="1">Uncharacterized protein</fullName>
    </submittedName>
</protein>
<dbReference type="EMBL" id="MGHL01000017">
    <property type="protein sequence ID" value="OGM68830.1"/>
    <property type="molecule type" value="Genomic_DNA"/>
</dbReference>
<accession>A0A1F8BY56</accession>
<dbReference type="Proteomes" id="UP000178429">
    <property type="component" value="Unassembled WGS sequence"/>
</dbReference>
<dbReference type="STRING" id="1802525.A2975_00465"/>
<reference evidence="1 2" key="1">
    <citation type="journal article" date="2016" name="Nat. Commun.">
        <title>Thousands of microbial genomes shed light on interconnected biogeochemical processes in an aquifer system.</title>
        <authorList>
            <person name="Anantharaman K."/>
            <person name="Brown C.T."/>
            <person name="Hug L.A."/>
            <person name="Sharon I."/>
            <person name="Castelle C.J."/>
            <person name="Probst A.J."/>
            <person name="Thomas B.C."/>
            <person name="Singh A."/>
            <person name="Wilkins M.J."/>
            <person name="Karaoz U."/>
            <person name="Brodie E.L."/>
            <person name="Williams K.H."/>
            <person name="Hubbard S.S."/>
            <person name="Banfield J.F."/>
        </authorList>
    </citation>
    <scope>NUCLEOTIDE SEQUENCE [LARGE SCALE GENOMIC DNA]</scope>
</reference>
<organism evidence="1 2">
    <name type="scientific">Candidatus Woesebacteria bacterium RIFCSPLOWO2_01_FULL_44_14</name>
    <dbReference type="NCBI Taxonomy" id="1802525"/>
    <lineage>
        <taxon>Bacteria</taxon>
        <taxon>Candidatus Woeseibacteriota</taxon>
    </lineage>
</organism>
<comment type="caution">
    <text evidence="1">The sequence shown here is derived from an EMBL/GenBank/DDBJ whole genome shotgun (WGS) entry which is preliminary data.</text>
</comment>
<dbReference type="SUPFAM" id="SSF47598">
    <property type="entry name" value="Ribbon-helix-helix"/>
    <property type="match status" value="1"/>
</dbReference>
<dbReference type="InterPro" id="IPR010985">
    <property type="entry name" value="Ribbon_hlx_hlx"/>
</dbReference>
<evidence type="ECO:0000313" key="1">
    <source>
        <dbReference type="EMBL" id="OGM68830.1"/>
    </source>
</evidence>
<dbReference type="AlphaFoldDB" id="A0A1F8BY56"/>
<evidence type="ECO:0000313" key="2">
    <source>
        <dbReference type="Proteomes" id="UP000178429"/>
    </source>
</evidence>
<proteinExistence type="predicted"/>
<name>A0A1F8BY56_9BACT</name>